<feature type="non-terminal residue" evidence="1">
    <location>
        <position position="1"/>
    </location>
</feature>
<protein>
    <submittedName>
        <fullName evidence="1">Uncharacterized protein</fullName>
    </submittedName>
</protein>
<evidence type="ECO:0000313" key="2">
    <source>
        <dbReference type="Proteomes" id="UP000541444"/>
    </source>
</evidence>
<evidence type="ECO:0000313" key="1">
    <source>
        <dbReference type="EMBL" id="KAF6161283.1"/>
    </source>
</evidence>
<keyword evidence="2" id="KW-1185">Reference proteome</keyword>
<sequence>FVPTFIFLITSPSFPSSLMHSSSLTKSKSLSNILSNLVIRINDLLFSITIEFQCCKFWGLNQDPISQ</sequence>
<gene>
    <name evidence="1" type="ORF">GIB67_009170</name>
</gene>
<dbReference type="EMBL" id="JACGCM010001135">
    <property type="protein sequence ID" value="KAF6161283.1"/>
    <property type="molecule type" value="Genomic_DNA"/>
</dbReference>
<name>A0A7J7N2C0_9MAGN</name>
<reference evidence="1 2" key="1">
    <citation type="journal article" date="2020" name="IScience">
        <title>Genome Sequencing of the Endangered Kingdonia uniflora (Circaeasteraceae, Ranunculales) Reveals Potential Mechanisms of Evolutionary Specialization.</title>
        <authorList>
            <person name="Sun Y."/>
            <person name="Deng T."/>
            <person name="Zhang A."/>
            <person name="Moore M.J."/>
            <person name="Landis J.B."/>
            <person name="Lin N."/>
            <person name="Zhang H."/>
            <person name="Zhang X."/>
            <person name="Huang J."/>
            <person name="Zhang X."/>
            <person name="Sun H."/>
            <person name="Wang H."/>
        </authorList>
    </citation>
    <scope>NUCLEOTIDE SEQUENCE [LARGE SCALE GENOMIC DNA]</scope>
    <source>
        <strain evidence="1">TB1705</strain>
        <tissue evidence="1">Leaf</tissue>
    </source>
</reference>
<dbReference type="AlphaFoldDB" id="A0A7J7N2C0"/>
<comment type="caution">
    <text evidence="1">The sequence shown here is derived from an EMBL/GenBank/DDBJ whole genome shotgun (WGS) entry which is preliminary data.</text>
</comment>
<organism evidence="1 2">
    <name type="scientific">Kingdonia uniflora</name>
    <dbReference type="NCBI Taxonomy" id="39325"/>
    <lineage>
        <taxon>Eukaryota</taxon>
        <taxon>Viridiplantae</taxon>
        <taxon>Streptophyta</taxon>
        <taxon>Embryophyta</taxon>
        <taxon>Tracheophyta</taxon>
        <taxon>Spermatophyta</taxon>
        <taxon>Magnoliopsida</taxon>
        <taxon>Ranunculales</taxon>
        <taxon>Circaeasteraceae</taxon>
        <taxon>Kingdonia</taxon>
    </lineage>
</organism>
<accession>A0A7J7N2C0</accession>
<proteinExistence type="predicted"/>
<dbReference type="Proteomes" id="UP000541444">
    <property type="component" value="Unassembled WGS sequence"/>
</dbReference>